<accession>A0A516PZR0</accession>
<reference evidence="1 2" key="1">
    <citation type="submission" date="2019-07" db="EMBL/GenBank/DDBJ databases">
        <title>Microlunatus dokdonensis sp. nov. isolated from the rhizospheric soil of the wild plant Elymus tsukushiensis.</title>
        <authorList>
            <person name="Ghim S.-Y."/>
            <person name="Hwang Y.-J."/>
            <person name="Son J.-S."/>
            <person name="Shin J.-H."/>
        </authorList>
    </citation>
    <scope>NUCLEOTIDE SEQUENCE [LARGE SCALE GENOMIC DNA]</scope>
    <source>
        <strain evidence="1 2">KUDC0627</strain>
    </source>
</reference>
<keyword evidence="2" id="KW-1185">Reference proteome</keyword>
<gene>
    <name evidence="1" type="ORF">FOE78_11585</name>
</gene>
<dbReference type="KEGG" id="mik:FOE78_11585"/>
<dbReference type="AlphaFoldDB" id="A0A516PZR0"/>
<name>A0A516PZR0_9ACTN</name>
<dbReference type="OrthoDB" id="4426339at2"/>
<dbReference type="InterPro" id="IPR035985">
    <property type="entry name" value="Ubiquitin-activating_enz"/>
</dbReference>
<dbReference type="SUPFAM" id="SSF69572">
    <property type="entry name" value="Activating enzymes of the ubiquitin-like proteins"/>
    <property type="match status" value="1"/>
</dbReference>
<protein>
    <recommendedName>
        <fullName evidence="3">Bacteriocin biosynthesis cyclodehydratase domain-containing protein</fullName>
    </recommendedName>
</protein>
<evidence type="ECO:0008006" key="3">
    <source>
        <dbReference type="Google" id="ProtNLM"/>
    </source>
</evidence>
<dbReference type="RefSeq" id="WP_143986426.1">
    <property type="nucleotide sequence ID" value="NZ_CP041692.1"/>
</dbReference>
<organism evidence="1 2">
    <name type="scientific">Microlunatus elymi</name>
    <dbReference type="NCBI Taxonomy" id="2596828"/>
    <lineage>
        <taxon>Bacteria</taxon>
        <taxon>Bacillati</taxon>
        <taxon>Actinomycetota</taxon>
        <taxon>Actinomycetes</taxon>
        <taxon>Propionibacteriales</taxon>
        <taxon>Propionibacteriaceae</taxon>
        <taxon>Microlunatus</taxon>
    </lineage>
</organism>
<evidence type="ECO:0000313" key="1">
    <source>
        <dbReference type="EMBL" id="QDP96461.1"/>
    </source>
</evidence>
<dbReference type="GO" id="GO:0008641">
    <property type="term" value="F:ubiquitin-like modifier activating enzyme activity"/>
    <property type="evidence" value="ECO:0007669"/>
    <property type="project" value="InterPro"/>
</dbReference>
<dbReference type="Proteomes" id="UP000319263">
    <property type="component" value="Chromosome"/>
</dbReference>
<proteinExistence type="predicted"/>
<sequence>MPAVDRATEERPRLVPGMPVLERGPGQLQIGLGPDAGLVLSGAPTGLRAVLALVDGNHGRSQILAAARRSDIEPELIDRILRSLSSAGLLIDNTSAPAAAIDLSRQRIRLVGAGRLGRAVATALLEAQVGSLFLVDGDPIDPAVYPRPGLASSAAQALQSVLQHLPDRDHTDGLPCATEVRVVGHWTKPEHLSPDLTVIATDRAEPDRAIGEDYTRIDHPHLFVRPLLDGVLVGPFVRPGRGPCLRCTDLTRRDADEAWPLLLAQLCRTRLPVLPLLATWAGTTAVGQLAHHLAGGVPSTASGTLELVAPECELRYRSWPMHPSCGCAWYA</sequence>
<evidence type="ECO:0000313" key="2">
    <source>
        <dbReference type="Proteomes" id="UP000319263"/>
    </source>
</evidence>
<dbReference type="EMBL" id="CP041692">
    <property type="protein sequence ID" value="QDP96461.1"/>
    <property type="molecule type" value="Genomic_DNA"/>
</dbReference>
<dbReference type="Gene3D" id="3.40.50.720">
    <property type="entry name" value="NAD(P)-binding Rossmann-like Domain"/>
    <property type="match status" value="1"/>
</dbReference>